<protein>
    <submittedName>
        <fullName evidence="1">Uncharacterized protein</fullName>
    </submittedName>
</protein>
<organism evidence="1 2">
    <name type="scientific">Rhododendron molle</name>
    <name type="common">Chinese azalea</name>
    <name type="synonym">Azalea mollis</name>
    <dbReference type="NCBI Taxonomy" id="49168"/>
    <lineage>
        <taxon>Eukaryota</taxon>
        <taxon>Viridiplantae</taxon>
        <taxon>Streptophyta</taxon>
        <taxon>Embryophyta</taxon>
        <taxon>Tracheophyta</taxon>
        <taxon>Spermatophyta</taxon>
        <taxon>Magnoliopsida</taxon>
        <taxon>eudicotyledons</taxon>
        <taxon>Gunneridae</taxon>
        <taxon>Pentapetalae</taxon>
        <taxon>asterids</taxon>
        <taxon>Ericales</taxon>
        <taxon>Ericaceae</taxon>
        <taxon>Ericoideae</taxon>
        <taxon>Rhodoreae</taxon>
        <taxon>Rhododendron</taxon>
    </lineage>
</organism>
<proteinExistence type="predicted"/>
<keyword evidence="2" id="KW-1185">Reference proteome</keyword>
<reference evidence="1" key="1">
    <citation type="submission" date="2022-02" db="EMBL/GenBank/DDBJ databases">
        <title>Plant Genome Project.</title>
        <authorList>
            <person name="Zhang R.-G."/>
        </authorList>
    </citation>
    <scope>NUCLEOTIDE SEQUENCE</scope>
    <source>
        <strain evidence="1">AT1</strain>
    </source>
</reference>
<accession>A0ACC0LID9</accession>
<evidence type="ECO:0000313" key="2">
    <source>
        <dbReference type="Proteomes" id="UP001062846"/>
    </source>
</evidence>
<sequence>MHDKVIWHYSVDCNYMVKSGYGSALALKRNGKLGKRAVGECSNREQLKPVWNSAWSLPVQGEIKEFCLESP</sequence>
<name>A0ACC0LID9_RHOML</name>
<evidence type="ECO:0000313" key="1">
    <source>
        <dbReference type="EMBL" id="KAI8528124.1"/>
    </source>
</evidence>
<dbReference type="EMBL" id="CM046399">
    <property type="protein sequence ID" value="KAI8528124.1"/>
    <property type="molecule type" value="Genomic_DNA"/>
</dbReference>
<gene>
    <name evidence="1" type="ORF">RHMOL_Rhmol12G0127000</name>
</gene>
<comment type="caution">
    <text evidence="1">The sequence shown here is derived from an EMBL/GenBank/DDBJ whole genome shotgun (WGS) entry which is preliminary data.</text>
</comment>
<dbReference type="Proteomes" id="UP001062846">
    <property type="component" value="Chromosome 12"/>
</dbReference>